<proteinExistence type="predicted"/>
<dbReference type="EMBL" id="CAJVCH010062906">
    <property type="protein sequence ID" value="CAG7719612.1"/>
    <property type="molecule type" value="Genomic_DNA"/>
</dbReference>
<evidence type="ECO:0000313" key="1">
    <source>
        <dbReference type="EMBL" id="CAG7719612.1"/>
    </source>
</evidence>
<keyword evidence="2" id="KW-1185">Reference proteome</keyword>
<gene>
    <name evidence="1" type="ORF">AFUS01_LOCUS8928</name>
</gene>
<accession>A0A8J2NV18</accession>
<reference evidence="1" key="1">
    <citation type="submission" date="2021-06" db="EMBL/GenBank/DDBJ databases">
        <authorList>
            <person name="Hodson N. C."/>
            <person name="Mongue J. A."/>
            <person name="Jaron S. K."/>
        </authorList>
    </citation>
    <scope>NUCLEOTIDE SEQUENCE</scope>
</reference>
<sequence length="40" mass="4926">IRIFGLWKFNLFIEKVFSDQVTRISKQCFPTKFFPRTSLW</sequence>
<feature type="non-terminal residue" evidence="1">
    <location>
        <position position="1"/>
    </location>
</feature>
<comment type="caution">
    <text evidence="1">The sequence shown here is derived from an EMBL/GenBank/DDBJ whole genome shotgun (WGS) entry which is preliminary data.</text>
</comment>
<protein>
    <submittedName>
        <fullName evidence="1">Uncharacterized protein</fullName>
    </submittedName>
</protein>
<evidence type="ECO:0000313" key="2">
    <source>
        <dbReference type="Proteomes" id="UP000708208"/>
    </source>
</evidence>
<name>A0A8J2NV18_9HEXA</name>
<dbReference type="AlphaFoldDB" id="A0A8J2NV18"/>
<dbReference type="Proteomes" id="UP000708208">
    <property type="component" value="Unassembled WGS sequence"/>
</dbReference>
<organism evidence="1 2">
    <name type="scientific">Allacma fusca</name>
    <dbReference type="NCBI Taxonomy" id="39272"/>
    <lineage>
        <taxon>Eukaryota</taxon>
        <taxon>Metazoa</taxon>
        <taxon>Ecdysozoa</taxon>
        <taxon>Arthropoda</taxon>
        <taxon>Hexapoda</taxon>
        <taxon>Collembola</taxon>
        <taxon>Symphypleona</taxon>
        <taxon>Sminthuridae</taxon>
        <taxon>Allacma</taxon>
    </lineage>
</organism>